<feature type="region of interest" description="Disordered" evidence="1">
    <location>
        <begin position="316"/>
        <end position="337"/>
    </location>
</feature>
<organism evidence="2 3">
    <name type="scientific">Massariosphaeria phaeospora</name>
    <dbReference type="NCBI Taxonomy" id="100035"/>
    <lineage>
        <taxon>Eukaryota</taxon>
        <taxon>Fungi</taxon>
        <taxon>Dikarya</taxon>
        <taxon>Ascomycota</taxon>
        <taxon>Pezizomycotina</taxon>
        <taxon>Dothideomycetes</taxon>
        <taxon>Pleosporomycetidae</taxon>
        <taxon>Pleosporales</taxon>
        <taxon>Pleosporales incertae sedis</taxon>
        <taxon>Massariosphaeria</taxon>
    </lineage>
</organism>
<accession>A0A7C8I0R6</accession>
<dbReference type="OrthoDB" id="5383650at2759"/>
<keyword evidence="3" id="KW-1185">Reference proteome</keyword>
<comment type="caution">
    <text evidence="2">The sequence shown here is derived from an EMBL/GenBank/DDBJ whole genome shotgun (WGS) entry which is preliminary data.</text>
</comment>
<name>A0A7C8I0R6_9PLEO</name>
<gene>
    <name evidence="2" type="ORF">BDV95DRAFT_584777</name>
</gene>
<dbReference type="Proteomes" id="UP000481861">
    <property type="component" value="Unassembled WGS sequence"/>
</dbReference>
<sequence length="337" mass="37988">MEQLTLRHSVTVADLETNLRDQRSAHGTALDRQEQDNERVVRHLKSEHEKKIKDADADHKAMIQALTTSQEEERNRLIGQLLVNQDNIQEWPDEKLKAKFLELQCIVGSIGSPQREELKFPQDIPVGPDLDPTGFFDRNKRGRGHFLVKRAVWAILCEHFFSVPFGFGVLGPENTQNELLSNFQEWRRLCRIGGPSQTEDAVDLTVFENDDLANRWRTISFRSIQDSGTVNLRSPIHELRAKNAASSTARIMQYLSAVASLTQHSINISVEDEVRKATQLAEEIALQFGVHPSKLLLRTADETWNGDPAPGLLKIGRDKNNTPTAQTVVPCKGSSDK</sequence>
<evidence type="ECO:0000256" key="1">
    <source>
        <dbReference type="SAM" id="MobiDB-lite"/>
    </source>
</evidence>
<proteinExistence type="predicted"/>
<dbReference type="EMBL" id="JAADJZ010000029">
    <property type="protein sequence ID" value="KAF2866046.1"/>
    <property type="molecule type" value="Genomic_DNA"/>
</dbReference>
<reference evidence="2 3" key="1">
    <citation type="submission" date="2020-01" db="EMBL/GenBank/DDBJ databases">
        <authorList>
            <consortium name="DOE Joint Genome Institute"/>
            <person name="Haridas S."/>
            <person name="Albert R."/>
            <person name="Binder M."/>
            <person name="Bloem J."/>
            <person name="Labutti K."/>
            <person name="Salamov A."/>
            <person name="Andreopoulos B."/>
            <person name="Baker S.E."/>
            <person name="Barry K."/>
            <person name="Bills G."/>
            <person name="Bluhm B.H."/>
            <person name="Cannon C."/>
            <person name="Castanera R."/>
            <person name="Culley D.E."/>
            <person name="Daum C."/>
            <person name="Ezra D."/>
            <person name="Gonzalez J.B."/>
            <person name="Henrissat B."/>
            <person name="Kuo A."/>
            <person name="Liang C."/>
            <person name="Lipzen A."/>
            <person name="Lutzoni F."/>
            <person name="Magnuson J."/>
            <person name="Mondo S."/>
            <person name="Nolan M."/>
            <person name="Ohm R."/>
            <person name="Pangilinan J."/>
            <person name="Park H.-J.H."/>
            <person name="Ramirez L."/>
            <person name="Alfaro M."/>
            <person name="Sun H."/>
            <person name="Tritt A."/>
            <person name="Yoshinaga Y."/>
            <person name="Zwiers L.-H.L."/>
            <person name="Turgeon B.G."/>
            <person name="Goodwin S.B."/>
            <person name="Spatafora J.W."/>
            <person name="Crous P.W."/>
            <person name="Grigoriev I.V."/>
        </authorList>
    </citation>
    <scope>NUCLEOTIDE SEQUENCE [LARGE SCALE GENOMIC DNA]</scope>
    <source>
        <strain evidence="2 3">CBS 611.86</strain>
    </source>
</reference>
<protein>
    <submittedName>
        <fullName evidence="2">Uncharacterized protein</fullName>
    </submittedName>
</protein>
<evidence type="ECO:0000313" key="3">
    <source>
        <dbReference type="Proteomes" id="UP000481861"/>
    </source>
</evidence>
<dbReference type="AlphaFoldDB" id="A0A7C8I0R6"/>
<evidence type="ECO:0000313" key="2">
    <source>
        <dbReference type="EMBL" id="KAF2866046.1"/>
    </source>
</evidence>